<name>A0A9D1PUF9_9SPIO</name>
<accession>A0A9D1PUF9</accession>
<gene>
    <name evidence="1" type="ORF">IAB12_04195</name>
</gene>
<organism evidence="1 2">
    <name type="scientific">Candidatus Ornithospirochaeta avicola</name>
    <dbReference type="NCBI Taxonomy" id="2840896"/>
    <lineage>
        <taxon>Bacteria</taxon>
        <taxon>Pseudomonadati</taxon>
        <taxon>Spirochaetota</taxon>
        <taxon>Spirochaetia</taxon>
        <taxon>Spirochaetales</taxon>
        <taxon>Spirochaetaceae</taxon>
        <taxon>Spirochaetaceae incertae sedis</taxon>
        <taxon>Candidatus Ornithospirochaeta</taxon>
    </lineage>
</organism>
<protein>
    <recommendedName>
        <fullName evidence="3">2-oxoacid dehydrogenase acyltransferase catalytic domain-containing protein</fullName>
    </recommendedName>
</protein>
<dbReference type="SUPFAM" id="SSF52777">
    <property type="entry name" value="CoA-dependent acyltransferases"/>
    <property type="match status" value="1"/>
</dbReference>
<reference evidence="1" key="2">
    <citation type="submission" date="2021-04" db="EMBL/GenBank/DDBJ databases">
        <authorList>
            <person name="Gilroy R."/>
        </authorList>
    </citation>
    <scope>NUCLEOTIDE SEQUENCE</scope>
    <source>
        <strain evidence="1">Gambia11-129</strain>
    </source>
</reference>
<dbReference type="AlphaFoldDB" id="A0A9D1PUF9"/>
<dbReference type="InterPro" id="IPR023213">
    <property type="entry name" value="CAT-like_dom_sf"/>
</dbReference>
<sequence length="283" mass="32430">MKEGRKLKLDAFSSITPYIMVTRAESCNSISLEFPCRPAEEFVRQLRSEGYDSIGMMHVLLASYVRTISQRPRCNRFIRGQKIYARNGIIVNMVVKRKMNIETEDTIIKMRFNPEDTIFDVYETVNKALAEVMENNNTDFDKTAVLLNYIPGLVKKFAFWLLKTMDYFGLIPKKLINVSPFHGSLFVTNLASLNVPSIIHHLYNFGNIPMFIAFGAKKGILVLEEDGTVEKERVMDVVINMDERITDGFYFASALKILKKVFTHPEELRLPPEKVVVDNGNKS</sequence>
<proteinExistence type="predicted"/>
<reference evidence="1" key="1">
    <citation type="journal article" date="2021" name="PeerJ">
        <title>Extensive microbial diversity within the chicken gut microbiome revealed by metagenomics and culture.</title>
        <authorList>
            <person name="Gilroy R."/>
            <person name="Ravi A."/>
            <person name="Getino M."/>
            <person name="Pursley I."/>
            <person name="Horton D.L."/>
            <person name="Alikhan N.F."/>
            <person name="Baker D."/>
            <person name="Gharbi K."/>
            <person name="Hall N."/>
            <person name="Watson M."/>
            <person name="Adriaenssens E.M."/>
            <person name="Foster-Nyarko E."/>
            <person name="Jarju S."/>
            <person name="Secka A."/>
            <person name="Antonio M."/>
            <person name="Oren A."/>
            <person name="Chaudhuri R.R."/>
            <person name="La Ragione R."/>
            <person name="Hildebrand F."/>
            <person name="Pallen M.J."/>
        </authorList>
    </citation>
    <scope>NUCLEOTIDE SEQUENCE</scope>
    <source>
        <strain evidence="1">Gambia11-129</strain>
    </source>
</reference>
<evidence type="ECO:0000313" key="2">
    <source>
        <dbReference type="Proteomes" id="UP000823936"/>
    </source>
</evidence>
<dbReference type="Proteomes" id="UP000823936">
    <property type="component" value="Unassembled WGS sequence"/>
</dbReference>
<dbReference type="Gene3D" id="3.30.559.10">
    <property type="entry name" value="Chloramphenicol acetyltransferase-like domain"/>
    <property type="match status" value="1"/>
</dbReference>
<evidence type="ECO:0008006" key="3">
    <source>
        <dbReference type="Google" id="ProtNLM"/>
    </source>
</evidence>
<evidence type="ECO:0000313" key="1">
    <source>
        <dbReference type="EMBL" id="HIV98963.1"/>
    </source>
</evidence>
<comment type="caution">
    <text evidence="1">The sequence shown here is derived from an EMBL/GenBank/DDBJ whole genome shotgun (WGS) entry which is preliminary data.</text>
</comment>
<dbReference type="EMBL" id="DXHU01000016">
    <property type="protein sequence ID" value="HIV98963.1"/>
    <property type="molecule type" value="Genomic_DNA"/>
</dbReference>